<evidence type="ECO:0000256" key="3">
    <source>
        <dbReference type="SAM" id="MobiDB-lite"/>
    </source>
</evidence>
<evidence type="ECO:0000256" key="1">
    <source>
        <dbReference type="PROSITE-ProRule" id="PRU00047"/>
    </source>
</evidence>
<reference evidence="5 6" key="1">
    <citation type="journal article" date="2020" name="Microbiol. Resour. Announc.">
        <title>Draft Genome Sequence of a Cladosporium Species Isolated from the Mesophotic Ascidian Didemnum maculosum.</title>
        <authorList>
            <person name="Gioti A."/>
            <person name="Siaperas R."/>
            <person name="Nikolaivits E."/>
            <person name="Le Goff G."/>
            <person name="Ouazzani J."/>
            <person name="Kotoulas G."/>
            <person name="Topakas E."/>
        </authorList>
    </citation>
    <scope>NUCLEOTIDE SEQUENCE [LARGE SCALE GENOMIC DNA]</scope>
    <source>
        <strain evidence="5 6">TM138-S3</strain>
    </source>
</reference>
<organism evidence="5 6">
    <name type="scientific">Cladosporium halotolerans</name>
    <dbReference type="NCBI Taxonomy" id="1052096"/>
    <lineage>
        <taxon>Eukaryota</taxon>
        <taxon>Fungi</taxon>
        <taxon>Dikarya</taxon>
        <taxon>Ascomycota</taxon>
        <taxon>Pezizomycotina</taxon>
        <taxon>Dothideomycetes</taxon>
        <taxon>Dothideomycetidae</taxon>
        <taxon>Cladosporiales</taxon>
        <taxon>Cladosporiaceae</taxon>
        <taxon>Cladosporium</taxon>
    </lineage>
</organism>
<accession>A0AB34K9P2</accession>
<comment type="caution">
    <text evidence="5">The sequence shown here is derived from an EMBL/GenBank/DDBJ whole genome shotgun (WGS) entry which is preliminary data.</text>
</comment>
<evidence type="ECO:0000259" key="4">
    <source>
        <dbReference type="PROSITE" id="PS50158"/>
    </source>
</evidence>
<dbReference type="InterPro" id="IPR001878">
    <property type="entry name" value="Znf_CCHC"/>
</dbReference>
<feature type="region of interest" description="Disordered" evidence="3">
    <location>
        <begin position="16"/>
        <end position="45"/>
    </location>
</feature>
<dbReference type="PROSITE" id="PS50158">
    <property type="entry name" value="ZF_CCHC"/>
    <property type="match status" value="1"/>
</dbReference>
<dbReference type="AlphaFoldDB" id="A0AB34K9P2"/>
<protein>
    <recommendedName>
        <fullName evidence="4">CCHC-type domain-containing protein</fullName>
    </recommendedName>
</protein>
<feature type="compositionally biased region" description="Basic and acidic residues" evidence="3">
    <location>
        <begin position="88"/>
        <end position="99"/>
    </location>
</feature>
<dbReference type="RefSeq" id="XP_069224951.1">
    <property type="nucleotide sequence ID" value="XM_069378238.1"/>
</dbReference>
<evidence type="ECO:0000313" key="6">
    <source>
        <dbReference type="Proteomes" id="UP000803884"/>
    </source>
</evidence>
<gene>
    <name evidence="5" type="ORF">WHR41_09636</name>
</gene>
<sequence>MNIEISEIDCVMVEDEEGVGGTRGAKSGGAADLADAGAGLPRPEARLGVVAEEGYQIVTRAKGRPKQAAKSTTTRPKTGTSQPGQEAEVSKKRRAEDALARSSDGSSTANQIEEVKSLVLRLLDREESKAREDEEKMEEISDLRQEVRDLKKEVRELKKMIQASKNKTQAPTYAEVTRTSMPTAIAKGDTASGMKHQQKLRVEDDKCSITVNTSRVKDEKSDFVAVKSKFQQAINDRAAMGKAKITCLRQLPGERINVVFASAADATRARNRVEWLGAAMPNARVLSEPWYPVKCDMVAKRAVLDDTAPDGRTLRQEVCAEFARDNAMVGLDFTAMKASWLSRLDPRKANGSMVIWLKSKAAAEWLLQTGQALFGGGAYGAFCSKYLQETSSKVCYNCNAYGHTQANCRRVTRCGNCSGGHQTRDCAGTAALKCPACLGAHTIKDWCCKHHPAHKKYLAQLPKEPVTPHPTRSEQSAAPGDRDAEMDSPDPCK</sequence>
<feature type="compositionally biased region" description="Polar residues" evidence="3">
    <location>
        <begin position="69"/>
        <end position="84"/>
    </location>
</feature>
<keyword evidence="6" id="KW-1185">Reference proteome</keyword>
<feature type="coiled-coil region" evidence="2">
    <location>
        <begin position="123"/>
        <end position="167"/>
    </location>
</feature>
<keyword evidence="1" id="KW-0863">Zinc-finger</keyword>
<feature type="compositionally biased region" description="Low complexity" evidence="3">
    <location>
        <begin position="28"/>
        <end position="40"/>
    </location>
</feature>
<feature type="region of interest" description="Disordered" evidence="3">
    <location>
        <begin position="460"/>
        <end position="493"/>
    </location>
</feature>
<feature type="region of interest" description="Disordered" evidence="3">
    <location>
        <begin position="57"/>
        <end position="110"/>
    </location>
</feature>
<keyword evidence="1" id="KW-0862">Zinc</keyword>
<feature type="compositionally biased region" description="Basic and acidic residues" evidence="3">
    <location>
        <begin position="480"/>
        <end position="493"/>
    </location>
</feature>
<dbReference type="EMBL" id="JAAQHG020000128">
    <property type="protein sequence ID" value="KAL1581843.1"/>
    <property type="molecule type" value="Genomic_DNA"/>
</dbReference>
<keyword evidence="1" id="KW-0479">Metal-binding</keyword>
<evidence type="ECO:0000313" key="5">
    <source>
        <dbReference type="EMBL" id="KAL1581843.1"/>
    </source>
</evidence>
<keyword evidence="2" id="KW-0175">Coiled coil</keyword>
<evidence type="ECO:0000256" key="2">
    <source>
        <dbReference type="SAM" id="Coils"/>
    </source>
</evidence>
<dbReference type="GeneID" id="96011076"/>
<dbReference type="Gene3D" id="4.10.60.10">
    <property type="entry name" value="Zinc finger, CCHC-type"/>
    <property type="match status" value="1"/>
</dbReference>
<dbReference type="GO" id="GO:0003676">
    <property type="term" value="F:nucleic acid binding"/>
    <property type="evidence" value="ECO:0007669"/>
    <property type="project" value="InterPro"/>
</dbReference>
<dbReference type="Proteomes" id="UP000803884">
    <property type="component" value="Unassembled WGS sequence"/>
</dbReference>
<name>A0AB34K9P2_9PEZI</name>
<proteinExistence type="predicted"/>
<feature type="domain" description="CCHC-type" evidence="4">
    <location>
        <begin position="395"/>
        <end position="410"/>
    </location>
</feature>
<dbReference type="GO" id="GO:0008270">
    <property type="term" value="F:zinc ion binding"/>
    <property type="evidence" value="ECO:0007669"/>
    <property type="project" value="UniProtKB-KW"/>
</dbReference>